<evidence type="ECO:0000259" key="9">
    <source>
        <dbReference type="PROSITE" id="PS50850"/>
    </source>
</evidence>
<keyword evidence="6 8" id="KW-1133">Transmembrane helix</keyword>
<protein>
    <submittedName>
        <fullName evidence="10">Bcr/CflA family drug resistance efflux transporter</fullName>
    </submittedName>
</protein>
<feature type="transmembrane region" description="Helical" evidence="8">
    <location>
        <begin position="45"/>
        <end position="64"/>
    </location>
</feature>
<feature type="transmembrane region" description="Helical" evidence="8">
    <location>
        <begin position="278"/>
        <end position="296"/>
    </location>
</feature>
<dbReference type="InterPro" id="IPR011701">
    <property type="entry name" value="MFS"/>
</dbReference>
<sequence length="409" mass="44155">MTKQKYFLLILLLGSLTALGPFSIDMYLPGFPAIAKDLNTTVLKVSLSLSSFFIGISAGQLLYGPLLDRFGRKKPLYIGLSAYILASAGCVFATSLDALIVLRFMQAIGSCAAAVASIAMVRDLFPVHENAKVFALLMLVVGVSPMVAPTIGGYVTVALGWHAVFIILMALGLLNLIASWLWLPDSYQPDTSLSLKPVPIIKNFLSVVKEPQFYTYAFTGALAFSGLFAYISGSPLIFIDIFKVSEEGYGWIFALLSVGLIGSSQVNTLMLRRYKSEQLIFSALICQLFIVSLFLIGSINHWFGLIETVVLLFIFLCCLGFTNPNTSALSLAPFSRNAGSASALMGSVQMGLGALASFGVSMFEVKSAVPMVSIMTGTTITALIILTLGRRNIKVQATAEKRPNYHDLE</sequence>
<dbReference type="RefSeq" id="WP_069382016.1">
    <property type="nucleotide sequence ID" value="NZ_CP017141.1"/>
</dbReference>
<evidence type="ECO:0000256" key="1">
    <source>
        <dbReference type="ARBA" id="ARBA00004651"/>
    </source>
</evidence>
<dbReference type="InterPro" id="IPR020846">
    <property type="entry name" value="MFS_dom"/>
</dbReference>
<dbReference type="Pfam" id="PF07690">
    <property type="entry name" value="MFS_1"/>
    <property type="match status" value="1"/>
</dbReference>
<dbReference type="InterPro" id="IPR004812">
    <property type="entry name" value="Efflux_drug-R_Bcr/CmlA"/>
</dbReference>
<dbReference type="PANTHER" id="PTHR23502">
    <property type="entry name" value="MAJOR FACILITATOR SUPERFAMILY"/>
    <property type="match status" value="1"/>
</dbReference>
<reference evidence="10 11" key="1">
    <citation type="submission" date="2016-08" db="EMBL/GenBank/DDBJ databases">
        <authorList>
            <person name="Seilhamer J.J."/>
        </authorList>
    </citation>
    <scope>NUCLEOTIDE SEQUENCE [LARGE SCALE GENOMIC DNA]</scope>
    <source>
        <strain evidence="10 11">DX4</strain>
    </source>
</reference>
<keyword evidence="11" id="KW-1185">Reference proteome</keyword>
<gene>
    <name evidence="10" type="ORF">BFS30_26220</name>
</gene>
<feature type="transmembrane region" description="Helical" evidence="8">
    <location>
        <begin position="251"/>
        <end position="271"/>
    </location>
</feature>
<dbReference type="Gene3D" id="1.20.1720.10">
    <property type="entry name" value="Multidrug resistance protein D"/>
    <property type="match status" value="1"/>
</dbReference>
<evidence type="ECO:0000313" key="11">
    <source>
        <dbReference type="Proteomes" id="UP000094313"/>
    </source>
</evidence>
<dbReference type="PROSITE" id="PS50850">
    <property type="entry name" value="MFS"/>
    <property type="match status" value="1"/>
</dbReference>
<dbReference type="CDD" id="cd17320">
    <property type="entry name" value="MFS_MdfA_MDR_like"/>
    <property type="match status" value="1"/>
</dbReference>
<dbReference type="GO" id="GO:0015385">
    <property type="term" value="F:sodium:proton antiporter activity"/>
    <property type="evidence" value="ECO:0007669"/>
    <property type="project" value="TreeGrafter"/>
</dbReference>
<evidence type="ECO:0000256" key="2">
    <source>
        <dbReference type="ARBA" id="ARBA00006236"/>
    </source>
</evidence>
<keyword evidence="5 8" id="KW-0812">Transmembrane</keyword>
<organism evidence="10 11">
    <name type="scientific">Pedobacter steynii</name>
    <dbReference type="NCBI Taxonomy" id="430522"/>
    <lineage>
        <taxon>Bacteria</taxon>
        <taxon>Pseudomonadati</taxon>
        <taxon>Bacteroidota</taxon>
        <taxon>Sphingobacteriia</taxon>
        <taxon>Sphingobacteriales</taxon>
        <taxon>Sphingobacteriaceae</taxon>
        <taxon>Pedobacter</taxon>
    </lineage>
</organism>
<name>A0A1D7QNZ1_9SPHI</name>
<dbReference type="FunFam" id="1.20.1720.10:FF:000005">
    <property type="entry name" value="Bcr/CflA family efflux transporter"/>
    <property type="match status" value="1"/>
</dbReference>
<evidence type="ECO:0000256" key="3">
    <source>
        <dbReference type="ARBA" id="ARBA00022448"/>
    </source>
</evidence>
<proteinExistence type="inferred from homology"/>
<keyword evidence="3" id="KW-0813">Transport</keyword>
<feature type="transmembrane region" description="Helical" evidence="8">
    <location>
        <begin position="100"/>
        <end position="121"/>
    </location>
</feature>
<dbReference type="InterPro" id="IPR036259">
    <property type="entry name" value="MFS_trans_sf"/>
</dbReference>
<feature type="transmembrane region" description="Helical" evidence="8">
    <location>
        <begin position="369"/>
        <end position="388"/>
    </location>
</feature>
<feature type="transmembrane region" description="Helical" evidence="8">
    <location>
        <begin position="213"/>
        <end position="231"/>
    </location>
</feature>
<feature type="transmembrane region" description="Helical" evidence="8">
    <location>
        <begin position="76"/>
        <end position="94"/>
    </location>
</feature>
<accession>A0A1D7QNZ1</accession>
<evidence type="ECO:0000313" key="10">
    <source>
        <dbReference type="EMBL" id="AOM80355.1"/>
    </source>
</evidence>
<feature type="transmembrane region" description="Helical" evidence="8">
    <location>
        <begin position="161"/>
        <end position="183"/>
    </location>
</feature>
<dbReference type="GO" id="GO:0005886">
    <property type="term" value="C:plasma membrane"/>
    <property type="evidence" value="ECO:0007669"/>
    <property type="project" value="UniProtKB-SubCell"/>
</dbReference>
<comment type="subcellular location">
    <subcellularLocation>
        <location evidence="1">Cell membrane</location>
        <topology evidence="1">Multi-pass membrane protein</topology>
    </subcellularLocation>
</comment>
<dbReference type="NCBIfam" id="TIGR00710">
    <property type="entry name" value="efflux_Bcr_CflA"/>
    <property type="match status" value="1"/>
</dbReference>
<evidence type="ECO:0000256" key="4">
    <source>
        <dbReference type="ARBA" id="ARBA00022475"/>
    </source>
</evidence>
<dbReference type="AlphaFoldDB" id="A0A1D7QNZ1"/>
<comment type="similarity">
    <text evidence="2">Belongs to the major facilitator superfamily. Bcr/CmlA family.</text>
</comment>
<dbReference type="SUPFAM" id="SSF103473">
    <property type="entry name" value="MFS general substrate transporter"/>
    <property type="match status" value="1"/>
</dbReference>
<evidence type="ECO:0000256" key="6">
    <source>
        <dbReference type="ARBA" id="ARBA00022989"/>
    </source>
</evidence>
<dbReference type="OrthoDB" id="9800416at2"/>
<feature type="transmembrane region" description="Helical" evidence="8">
    <location>
        <begin position="133"/>
        <end position="155"/>
    </location>
</feature>
<dbReference type="PANTHER" id="PTHR23502:SF132">
    <property type="entry name" value="POLYAMINE TRANSPORTER 2-RELATED"/>
    <property type="match status" value="1"/>
</dbReference>
<evidence type="ECO:0000256" key="5">
    <source>
        <dbReference type="ARBA" id="ARBA00022692"/>
    </source>
</evidence>
<feature type="domain" description="Major facilitator superfamily (MFS) profile" evidence="9">
    <location>
        <begin position="6"/>
        <end position="394"/>
    </location>
</feature>
<dbReference type="GO" id="GO:1990961">
    <property type="term" value="P:xenobiotic detoxification by transmembrane export across the plasma membrane"/>
    <property type="evidence" value="ECO:0007669"/>
    <property type="project" value="InterPro"/>
</dbReference>
<keyword evidence="7 8" id="KW-0472">Membrane</keyword>
<dbReference type="KEGG" id="psty:BFS30_26220"/>
<evidence type="ECO:0000256" key="7">
    <source>
        <dbReference type="ARBA" id="ARBA00023136"/>
    </source>
</evidence>
<evidence type="ECO:0000256" key="8">
    <source>
        <dbReference type="SAM" id="Phobius"/>
    </source>
</evidence>
<dbReference type="GO" id="GO:0042910">
    <property type="term" value="F:xenobiotic transmembrane transporter activity"/>
    <property type="evidence" value="ECO:0007669"/>
    <property type="project" value="InterPro"/>
</dbReference>
<dbReference type="EMBL" id="CP017141">
    <property type="protein sequence ID" value="AOM80355.1"/>
    <property type="molecule type" value="Genomic_DNA"/>
</dbReference>
<keyword evidence="4" id="KW-1003">Cell membrane</keyword>
<dbReference type="Proteomes" id="UP000094313">
    <property type="component" value="Chromosome"/>
</dbReference>
<feature type="transmembrane region" description="Helical" evidence="8">
    <location>
        <begin position="343"/>
        <end position="363"/>
    </location>
</feature>
<feature type="transmembrane region" description="Helical" evidence="8">
    <location>
        <begin position="302"/>
        <end position="322"/>
    </location>
</feature>